<accession>A0A2G8SG40</accession>
<feature type="compositionally biased region" description="Polar residues" evidence="1">
    <location>
        <begin position="427"/>
        <end position="437"/>
    </location>
</feature>
<proteinExistence type="predicted"/>
<dbReference type="OrthoDB" id="2943086at2759"/>
<feature type="compositionally biased region" description="Low complexity" evidence="1">
    <location>
        <begin position="236"/>
        <end position="258"/>
    </location>
</feature>
<dbReference type="Proteomes" id="UP000230002">
    <property type="component" value="Unassembled WGS sequence"/>
</dbReference>
<feature type="compositionally biased region" description="Polar residues" evidence="1">
    <location>
        <begin position="305"/>
        <end position="318"/>
    </location>
</feature>
<feature type="region of interest" description="Disordered" evidence="1">
    <location>
        <begin position="427"/>
        <end position="501"/>
    </location>
</feature>
<protein>
    <submittedName>
        <fullName evidence="2">Uncharacterized protein</fullName>
    </submittedName>
</protein>
<reference evidence="2 3" key="1">
    <citation type="journal article" date="2015" name="Sci. Rep.">
        <title>Chromosome-level genome map provides insights into diverse defense mechanisms in the medicinal fungus Ganoderma sinense.</title>
        <authorList>
            <person name="Zhu Y."/>
            <person name="Xu J."/>
            <person name="Sun C."/>
            <person name="Zhou S."/>
            <person name="Xu H."/>
            <person name="Nelson D.R."/>
            <person name="Qian J."/>
            <person name="Song J."/>
            <person name="Luo H."/>
            <person name="Xiang L."/>
            <person name="Li Y."/>
            <person name="Xu Z."/>
            <person name="Ji A."/>
            <person name="Wang L."/>
            <person name="Lu S."/>
            <person name="Hayward A."/>
            <person name="Sun W."/>
            <person name="Li X."/>
            <person name="Schwartz D.C."/>
            <person name="Wang Y."/>
            <person name="Chen S."/>
        </authorList>
    </citation>
    <scope>NUCLEOTIDE SEQUENCE [LARGE SCALE GENOMIC DNA]</scope>
    <source>
        <strain evidence="2 3">ZZ0214-1</strain>
    </source>
</reference>
<feature type="region of interest" description="Disordered" evidence="1">
    <location>
        <begin position="156"/>
        <end position="194"/>
    </location>
</feature>
<dbReference type="EMBL" id="AYKW01000009">
    <property type="protein sequence ID" value="PIL32734.1"/>
    <property type="molecule type" value="Genomic_DNA"/>
</dbReference>
<gene>
    <name evidence="2" type="ORF">GSI_04849</name>
</gene>
<feature type="region of interest" description="Disordered" evidence="1">
    <location>
        <begin position="228"/>
        <end position="379"/>
    </location>
</feature>
<evidence type="ECO:0000313" key="2">
    <source>
        <dbReference type="EMBL" id="PIL32734.1"/>
    </source>
</evidence>
<feature type="compositionally biased region" description="Basic residues" evidence="1">
    <location>
        <begin position="449"/>
        <end position="463"/>
    </location>
</feature>
<dbReference type="STRING" id="1077348.A0A2G8SG40"/>
<name>A0A2G8SG40_9APHY</name>
<evidence type="ECO:0000313" key="3">
    <source>
        <dbReference type="Proteomes" id="UP000230002"/>
    </source>
</evidence>
<organism evidence="2 3">
    <name type="scientific">Ganoderma sinense ZZ0214-1</name>
    <dbReference type="NCBI Taxonomy" id="1077348"/>
    <lineage>
        <taxon>Eukaryota</taxon>
        <taxon>Fungi</taxon>
        <taxon>Dikarya</taxon>
        <taxon>Basidiomycota</taxon>
        <taxon>Agaricomycotina</taxon>
        <taxon>Agaricomycetes</taxon>
        <taxon>Polyporales</taxon>
        <taxon>Polyporaceae</taxon>
        <taxon>Ganoderma</taxon>
    </lineage>
</organism>
<evidence type="ECO:0000256" key="1">
    <source>
        <dbReference type="SAM" id="MobiDB-lite"/>
    </source>
</evidence>
<comment type="caution">
    <text evidence="2">The sequence shown here is derived from an EMBL/GenBank/DDBJ whole genome shotgun (WGS) entry which is preliminary data.</text>
</comment>
<keyword evidence="3" id="KW-1185">Reference proteome</keyword>
<sequence>MLAAGSPQEPREMWDWEIFQDDWWKTSFRAISWAYKTKPDHPRPPHYHDLLARGRRRRIAGDARRAAGGSNGDVSLNSSLCGVRAAEEALRLYELEVAILSSDDLPNLEHEQPACSESLCNEGTWDEKVQELLGGILEQGALPEVDSLAQDVPLWDLNNLDSPPSSPGTADLTYSEASGDSDPPPSTPKPAKASYARIVSSDVTTSPTVLSPLPSKLLSAAALTFIPSTPNRASSREPTTPPLTSSSNSSDSPFSSPTYNFHFPSLNSSSPADRRESRSLPPSLQKDEAGFYIEVADDTDDVPGATQSLGNTRSTTPRRPSAAFLPAFLTDGSPTSRSRNSKTREIVDRLRSSGSAGSGRKAKKSNKRQASASSKDADLSTLVTDAVSTAKEESTDGWISGVVRQNSSSRFAATNDGWITQVSQAPQTLPPTASSAAQQQQQQHQPAKSNKHGHGHGHGHKRSSGSNASHPPSAPSATFSPASSTMSLTVPHTPASGPAQLPSMPPLYPGVPGAAAPYPPVGAYPGPYVAANPAAYMHAAQMQYHHHPQAVRGPWPMYQPGMYPVYQPFGVMPAAMPYGMVQMPVAAHHGSMFYDGNMKGKPAAGALVQ</sequence>
<dbReference type="AlphaFoldDB" id="A0A2G8SG40"/>
<feature type="compositionally biased region" description="Basic and acidic residues" evidence="1">
    <location>
        <begin position="342"/>
        <end position="351"/>
    </location>
</feature>
<feature type="compositionally biased region" description="Low complexity" evidence="1">
    <location>
        <begin position="464"/>
        <end position="484"/>
    </location>
</feature>